<keyword evidence="4 7" id="KW-1133">Transmembrane helix</keyword>
<accession>A0A8J4PS92</accession>
<reference evidence="8" key="1">
    <citation type="submission" date="2020-01" db="EMBL/GenBank/DDBJ databases">
        <title>Development of genomics and gene disruption for Polysphondylium violaceum indicates a role for the polyketide synthase stlB in stalk morphogenesis.</title>
        <authorList>
            <person name="Narita B."/>
            <person name="Kawabe Y."/>
            <person name="Kin K."/>
            <person name="Saito T."/>
            <person name="Gibbs R."/>
            <person name="Kuspa A."/>
            <person name="Muzny D."/>
            <person name="Queller D."/>
            <person name="Richards S."/>
            <person name="Strassman J."/>
            <person name="Sucgang R."/>
            <person name="Worley K."/>
            <person name="Schaap P."/>
        </authorList>
    </citation>
    <scope>NUCLEOTIDE SEQUENCE</scope>
    <source>
        <strain evidence="8">QSvi11</strain>
    </source>
</reference>
<feature type="transmembrane region" description="Helical" evidence="7">
    <location>
        <begin position="590"/>
        <end position="612"/>
    </location>
</feature>
<dbReference type="SUPFAM" id="SSF103473">
    <property type="entry name" value="MFS general substrate transporter"/>
    <property type="match status" value="1"/>
</dbReference>
<feature type="compositionally biased region" description="Polar residues" evidence="6">
    <location>
        <begin position="91"/>
        <end position="127"/>
    </location>
</feature>
<dbReference type="GO" id="GO:0016020">
    <property type="term" value="C:membrane"/>
    <property type="evidence" value="ECO:0007669"/>
    <property type="project" value="UniProtKB-SubCell"/>
</dbReference>
<feature type="transmembrane region" description="Helical" evidence="7">
    <location>
        <begin position="453"/>
        <end position="475"/>
    </location>
</feature>
<dbReference type="InterPro" id="IPR036259">
    <property type="entry name" value="MFS_trans_sf"/>
</dbReference>
<dbReference type="InterPro" id="IPR011701">
    <property type="entry name" value="MFS"/>
</dbReference>
<dbReference type="Gene3D" id="1.20.1250.20">
    <property type="entry name" value="MFS general substrate transporter like domains"/>
    <property type="match status" value="1"/>
</dbReference>
<dbReference type="Pfam" id="PF07690">
    <property type="entry name" value="MFS_1"/>
    <property type="match status" value="1"/>
</dbReference>
<evidence type="ECO:0000256" key="7">
    <source>
        <dbReference type="SAM" id="Phobius"/>
    </source>
</evidence>
<keyword evidence="9" id="KW-1185">Reference proteome</keyword>
<feature type="compositionally biased region" description="Basic and acidic residues" evidence="6">
    <location>
        <begin position="62"/>
        <end position="73"/>
    </location>
</feature>
<evidence type="ECO:0000256" key="2">
    <source>
        <dbReference type="ARBA" id="ARBA00022448"/>
    </source>
</evidence>
<comment type="subcellular location">
    <subcellularLocation>
        <location evidence="1">Membrane</location>
        <topology evidence="1">Multi-pass membrane protein</topology>
    </subcellularLocation>
</comment>
<feature type="compositionally biased region" description="Polar residues" evidence="6">
    <location>
        <begin position="1"/>
        <end position="11"/>
    </location>
</feature>
<feature type="transmembrane region" description="Helical" evidence="7">
    <location>
        <begin position="210"/>
        <end position="229"/>
    </location>
</feature>
<feature type="region of interest" description="Disordered" evidence="6">
    <location>
        <begin position="649"/>
        <end position="669"/>
    </location>
</feature>
<dbReference type="EMBL" id="AJWJ01000243">
    <property type="protein sequence ID" value="KAF2072848.1"/>
    <property type="molecule type" value="Genomic_DNA"/>
</dbReference>
<evidence type="ECO:0000313" key="9">
    <source>
        <dbReference type="Proteomes" id="UP000695562"/>
    </source>
</evidence>
<keyword evidence="2" id="KW-0813">Transport</keyword>
<feature type="transmembrane region" description="Helical" evidence="7">
    <location>
        <begin position="495"/>
        <end position="520"/>
    </location>
</feature>
<feature type="region of interest" description="Disordered" evidence="6">
    <location>
        <begin position="90"/>
        <end position="127"/>
    </location>
</feature>
<dbReference type="PANTHER" id="PTHR19432">
    <property type="entry name" value="SUGAR TRANSPORTER"/>
    <property type="match status" value="1"/>
</dbReference>
<evidence type="ECO:0000256" key="3">
    <source>
        <dbReference type="ARBA" id="ARBA00022692"/>
    </source>
</evidence>
<feature type="region of interest" description="Disordered" evidence="6">
    <location>
        <begin position="37"/>
        <end position="73"/>
    </location>
</feature>
<feature type="transmembrane region" description="Helical" evidence="7">
    <location>
        <begin position="394"/>
        <end position="414"/>
    </location>
</feature>
<evidence type="ECO:0000256" key="4">
    <source>
        <dbReference type="ARBA" id="ARBA00022989"/>
    </source>
</evidence>
<feature type="region of interest" description="Disordered" evidence="6">
    <location>
        <begin position="1"/>
        <end position="22"/>
    </location>
</feature>
<name>A0A8J4PS92_9MYCE</name>
<dbReference type="GO" id="GO:0008506">
    <property type="term" value="F:sucrose:proton symporter activity"/>
    <property type="evidence" value="ECO:0007669"/>
    <property type="project" value="TreeGrafter"/>
</dbReference>
<gene>
    <name evidence="8" type="ORF">CYY_005825</name>
</gene>
<comment type="caution">
    <text evidence="8">The sequence shown here is derived from an EMBL/GenBank/DDBJ whole genome shotgun (WGS) entry which is preliminary data.</text>
</comment>
<evidence type="ECO:0000256" key="1">
    <source>
        <dbReference type="ARBA" id="ARBA00004141"/>
    </source>
</evidence>
<dbReference type="AlphaFoldDB" id="A0A8J4PS92"/>
<proteinExistence type="predicted"/>
<dbReference type="Proteomes" id="UP000695562">
    <property type="component" value="Unassembled WGS sequence"/>
</dbReference>
<dbReference type="OrthoDB" id="18196at2759"/>
<dbReference type="CDD" id="cd17313">
    <property type="entry name" value="MFS_SLC45_SUC"/>
    <property type="match status" value="1"/>
</dbReference>
<keyword evidence="5 7" id="KW-0472">Membrane</keyword>
<evidence type="ECO:0000313" key="8">
    <source>
        <dbReference type="EMBL" id="KAF2072848.1"/>
    </source>
</evidence>
<feature type="compositionally biased region" description="Low complexity" evidence="6">
    <location>
        <begin position="45"/>
        <end position="54"/>
    </location>
</feature>
<dbReference type="PANTHER" id="PTHR19432:SF35">
    <property type="entry name" value="SOLUTE CARRIER FAMILY 45 MEMBER 3 ISOFORM X1"/>
    <property type="match status" value="1"/>
</dbReference>
<feature type="transmembrane region" description="Helical" evidence="7">
    <location>
        <begin position="618"/>
        <end position="639"/>
    </location>
</feature>
<organism evidence="8 9">
    <name type="scientific">Polysphondylium violaceum</name>
    <dbReference type="NCBI Taxonomy" id="133409"/>
    <lineage>
        <taxon>Eukaryota</taxon>
        <taxon>Amoebozoa</taxon>
        <taxon>Evosea</taxon>
        <taxon>Eumycetozoa</taxon>
        <taxon>Dictyostelia</taxon>
        <taxon>Dictyosteliales</taxon>
        <taxon>Dictyosteliaceae</taxon>
        <taxon>Polysphondylium</taxon>
    </lineage>
</organism>
<feature type="transmembrane region" description="Helical" evidence="7">
    <location>
        <begin position="552"/>
        <end position="578"/>
    </location>
</feature>
<feature type="transmembrane region" description="Helical" evidence="7">
    <location>
        <begin position="249"/>
        <end position="272"/>
    </location>
</feature>
<evidence type="ECO:0000256" key="5">
    <source>
        <dbReference type="ARBA" id="ARBA00023136"/>
    </source>
</evidence>
<feature type="transmembrane region" description="Helical" evidence="7">
    <location>
        <begin position="284"/>
        <end position="307"/>
    </location>
</feature>
<feature type="transmembrane region" description="Helical" evidence="7">
    <location>
        <begin position="527"/>
        <end position="546"/>
    </location>
</feature>
<feature type="transmembrane region" description="Helical" evidence="7">
    <location>
        <begin position="359"/>
        <end position="382"/>
    </location>
</feature>
<evidence type="ECO:0000256" key="6">
    <source>
        <dbReference type="SAM" id="MobiDB-lite"/>
    </source>
</evidence>
<sequence length="669" mass="73248">MKNSNSYQEIQNGDKDTNVLRSGQYKLNSNEIEEIEVIDIDSGNSSSSSSSSSSRDNNSHTANKESTDKVKGEEMYKTISNRVTEFANGIIGNNSTKEGNEYTPLNKSTDGMDTPLSSSKDTSPTIKSYSLSSLPSNAFLKNQNQKPHPVPISAHSISKLETHHYDLSRSGKEPNQLIFMETPELVSNNNVGDLFMDNEKLIYDGHKKKLSLFQLICLSISFLGIQFGWALQIAFSTPLFLELGVSQFWVSFIWLAGPISGLLVQPIVGVISDKSECKYGRRKPFIFGGSLFICVGLVLISNAASIGTWFGDSDLEKPISIIISIIGFWILDLSNNSVQGPCRALLVDVAAPSQQGIGSSLFSLMLGLGNLLGYLMGSIQLIKIVPFMKTDTRALFTLSVIILLICVSITLIVISEEKYTRISDQPVENPIKTLFKGITNIPPYLRRLCAVQFFSWIGWFAYILFITTWVGVNIYGGDPNAVEGSDAKILFQQGVRAGSLGLTFSSAVTIAVSLTIPFIIKLIGTKYTYLIGNIIQTICFAMFYFVHSKLGAIILIACTGIPWAIVMILPFSIVGMGVSEHESGFHIGALNIFVVIPQLIVSLSISFVISFFHGDVVSSLITGSIASFIATLLVFRLIIPDQQVEEIGPESMKSNDESKVEIYSSPINK</sequence>
<keyword evidence="3 7" id="KW-0812">Transmembrane</keyword>
<protein>
    <submittedName>
        <fullName evidence="8">Uncharacterized protein</fullName>
    </submittedName>
</protein>